<sequence>MDSKLVIPLVALAATTLGGPAAARPRAVIEMFTSQGCSSCPPADRVLLELARDPDVIALSLPVDYWDYLGWKDTLAHSAFSARQRDYASARGDRQVYTPQAVVNGVTASVGSNRAELGHEIGRAGLPVAVAARETDGRLAIEVGAASGAASGAAQKGEVWVLPVLRAHEVAIGRGENRGHSVAYVNVVRGLVRVGAWTGAAARFEVPLDQTRAGGSDGYVVLLQIAEPGRPAAILGAAKGPGL</sequence>
<protein>
    <recommendedName>
        <fullName evidence="2">DUF1223 domain-containing protein</fullName>
    </recommendedName>
</protein>
<dbReference type="Pfam" id="PF06764">
    <property type="entry name" value="DUF1223"/>
    <property type="match status" value="1"/>
</dbReference>
<dbReference type="InterPro" id="IPR010634">
    <property type="entry name" value="DUF1223"/>
</dbReference>
<reference evidence="1" key="1">
    <citation type="submission" date="2020-02" db="EMBL/GenBank/DDBJ databases">
        <authorList>
            <person name="Meier V. D."/>
        </authorList>
    </citation>
    <scope>NUCLEOTIDE SEQUENCE</scope>
    <source>
        <strain evidence="1">AVDCRST_MAG90</strain>
    </source>
</reference>
<dbReference type="PANTHER" id="PTHR36057:SF1">
    <property type="entry name" value="LIPOPROTEIN LIPID ATTACHMENT SITE-LIKE PROTEIN, PUTATIVE (DUF1223)-RELATED"/>
    <property type="match status" value="1"/>
</dbReference>
<dbReference type="SUPFAM" id="SSF52833">
    <property type="entry name" value="Thioredoxin-like"/>
    <property type="match status" value="1"/>
</dbReference>
<organism evidence="1">
    <name type="scientific">uncultured Microvirga sp</name>
    <dbReference type="NCBI Taxonomy" id="412392"/>
    <lineage>
        <taxon>Bacteria</taxon>
        <taxon>Pseudomonadati</taxon>
        <taxon>Pseudomonadota</taxon>
        <taxon>Alphaproteobacteria</taxon>
        <taxon>Hyphomicrobiales</taxon>
        <taxon>Methylobacteriaceae</taxon>
        <taxon>Microvirga</taxon>
        <taxon>environmental samples</taxon>
    </lineage>
</organism>
<name>A0A6J4LAM4_9HYPH</name>
<dbReference type="InterPro" id="IPR036249">
    <property type="entry name" value="Thioredoxin-like_sf"/>
</dbReference>
<accession>A0A6J4LAM4</accession>
<evidence type="ECO:0008006" key="2">
    <source>
        <dbReference type="Google" id="ProtNLM"/>
    </source>
</evidence>
<dbReference type="EMBL" id="CADCUC010000245">
    <property type="protein sequence ID" value="CAA9326663.1"/>
    <property type="molecule type" value="Genomic_DNA"/>
</dbReference>
<evidence type="ECO:0000313" key="1">
    <source>
        <dbReference type="EMBL" id="CAA9326663.1"/>
    </source>
</evidence>
<dbReference type="AlphaFoldDB" id="A0A6J4LAM4"/>
<proteinExistence type="predicted"/>
<gene>
    <name evidence="1" type="ORF">AVDCRST_MAG90-1269</name>
</gene>
<dbReference type="PANTHER" id="PTHR36057">
    <property type="match status" value="1"/>
</dbReference>